<keyword evidence="4" id="KW-1185">Reference proteome</keyword>
<sequence>MLLKRAKAYSNEKIYDKAIADINNVISFYARPGSHVELKKESLVEAYYRLGYNHGSRFDFKEASDAFKKGVAVGETLPGCRWTSYCYSIWAYITSASGEYQRATELAEQGMLRGKTANDVDGYLENWYEKVRGLCEIEENSTAETEVVAAIAFARQQPGQAFILAKLLLFQARLRSRRQDLTGVLRCLYEAKRLNEMEKDTEAICESYLNLGFYHLKFNKLIEAERYSKQALSFADNTYLRLRIQNNLGYIYQRQNQFLKALAAYQAGLSGILGTGAVSGIDKLPEPQLIRLVSHKEFIISMIQDKAETWLNFYKTSRNPAHLQQAMDTYQLADRMIDYMRWEQTGTLSKLYWRKKTRKLYEQAIEACYLSGNSQKAFYFFEKSRAVLLTDKLNELSARLQLTPEQATFEQELRERINYLQLKLFSVSPKSTAYQKTRTELMARQTEFEQVIKTIERSNPQYYRYKYDNTPPSLSKLQSYLTTQAASLLTYFVGDSALYVMKVTPTETKLIRRPVDQYAQSMQQFLPLLEKSSMQLSEYDAFLKASNSLYRQLLEPMLLPGGRVIVSPEGFFFPFDALSRSARQPQFLIDSYAFSYVYSASLLLKQKPVAVTGDQDFLGVAPVTFASSLGQPTLIGSDVALEQARRLFASSTLLTQQAATRQGFRQHAPTTRVVQLLTHADADSSGREPVLYFADSLLHLSELQAEQEFHTQLLVLSACKTGIGTNQQGEGVFSLARGFALLGIPSILTTLWSVENKPTYEITNLFFKHLADGLPKDLALQKAKQEFLATAGDERQLPYHWAGILLIGNPEPLHSSGNWMYLLPGLGIVLLLMGVWVYRKQRKQPQRPPAPAYVSFRGPLPTLVSGLQTAFQSLLPHIGRSRT</sequence>
<organism evidence="3 4">
    <name type="scientific">Nibrella viscosa</name>
    <dbReference type="NCBI Taxonomy" id="1084524"/>
    <lineage>
        <taxon>Bacteria</taxon>
        <taxon>Pseudomonadati</taxon>
        <taxon>Bacteroidota</taxon>
        <taxon>Cytophagia</taxon>
        <taxon>Cytophagales</taxon>
        <taxon>Spirosomataceae</taxon>
        <taxon>Nibrella</taxon>
    </lineage>
</organism>
<dbReference type="PANTHER" id="PTHR10098">
    <property type="entry name" value="RAPSYN-RELATED"/>
    <property type="match status" value="1"/>
</dbReference>
<evidence type="ECO:0000256" key="1">
    <source>
        <dbReference type="SAM" id="Phobius"/>
    </source>
</evidence>
<comment type="caution">
    <text evidence="3">The sequence shown here is derived from an EMBL/GenBank/DDBJ whole genome shotgun (WGS) entry which is preliminary data.</text>
</comment>
<feature type="transmembrane region" description="Helical" evidence="1">
    <location>
        <begin position="819"/>
        <end position="838"/>
    </location>
</feature>
<dbReference type="RefSeq" id="WP_345268907.1">
    <property type="nucleotide sequence ID" value="NZ_BAABHB010000006.1"/>
</dbReference>
<dbReference type="EMBL" id="BAABHB010000006">
    <property type="protein sequence ID" value="GAA4409425.1"/>
    <property type="molecule type" value="Genomic_DNA"/>
</dbReference>
<dbReference type="Pfam" id="PF12770">
    <property type="entry name" value="CHAT"/>
    <property type="match status" value="1"/>
</dbReference>
<proteinExistence type="predicted"/>
<keyword evidence="1" id="KW-0812">Transmembrane</keyword>
<protein>
    <recommendedName>
        <fullName evidence="2">CHAT domain-containing protein</fullName>
    </recommendedName>
</protein>
<dbReference type="InterPro" id="IPR011990">
    <property type="entry name" value="TPR-like_helical_dom_sf"/>
</dbReference>
<dbReference type="InterPro" id="IPR024983">
    <property type="entry name" value="CHAT_dom"/>
</dbReference>
<dbReference type="SUPFAM" id="SSF48452">
    <property type="entry name" value="TPR-like"/>
    <property type="match status" value="2"/>
</dbReference>
<feature type="domain" description="CHAT" evidence="2">
    <location>
        <begin position="545"/>
        <end position="809"/>
    </location>
</feature>
<keyword evidence="1" id="KW-0472">Membrane</keyword>
<dbReference type="Proteomes" id="UP001500936">
    <property type="component" value="Unassembled WGS sequence"/>
</dbReference>
<gene>
    <name evidence="3" type="ORF">GCM10023187_32680</name>
</gene>
<reference evidence="4" key="1">
    <citation type="journal article" date="2019" name="Int. J. Syst. Evol. Microbiol.">
        <title>The Global Catalogue of Microorganisms (GCM) 10K type strain sequencing project: providing services to taxonomists for standard genome sequencing and annotation.</title>
        <authorList>
            <consortium name="The Broad Institute Genomics Platform"/>
            <consortium name="The Broad Institute Genome Sequencing Center for Infectious Disease"/>
            <person name="Wu L."/>
            <person name="Ma J."/>
        </authorList>
    </citation>
    <scope>NUCLEOTIDE SEQUENCE [LARGE SCALE GENOMIC DNA]</scope>
    <source>
        <strain evidence="4">JCM 17925</strain>
    </source>
</reference>
<dbReference type="Gene3D" id="1.25.40.10">
    <property type="entry name" value="Tetratricopeptide repeat domain"/>
    <property type="match status" value="2"/>
</dbReference>
<dbReference type="InterPro" id="IPR019734">
    <property type="entry name" value="TPR_rpt"/>
</dbReference>
<evidence type="ECO:0000313" key="4">
    <source>
        <dbReference type="Proteomes" id="UP001500936"/>
    </source>
</evidence>
<dbReference type="SMART" id="SM00028">
    <property type="entry name" value="TPR"/>
    <property type="match status" value="4"/>
</dbReference>
<keyword evidence="1" id="KW-1133">Transmembrane helix</keyword>
<evidence type="ECO:0000259" key="2">
    <source>
        <dbReference type="Pfam" id="PF12770"/>
    </source>
</evidence>
<accession>A0ABP8KLF2</accession>
<name>A0ABP8KLF2_9BACT</name>
<evidence type="ECO:0000313" key="3">
    <source>
        <dbReference type="EMBL" id="GAA4409425.1"/>
    </source>
</evidence>